<dbReference type="SMART" id="SM00490">
    <property type="entry name" value="HELICc"/>
    <property type="match status" value="1"/>
</dbReference>
<proteinExistence type="predicted"/>
<evidence type="ECO:0000256" key="2">
    <source>
        <dbReference type="ARBA" id="ARBA00022801"/>
    </source>
</evidence>
<dbReference type="CDD" id="cd00085">
    <property type="entry name" value="HNHc"/>
    <property type="match status" value="1"/>
</dbReference>
<dbReference type="InterPro" id="IPR003615">
    <property type="entry name" value="HNH_nuc"/>
</dbReference>
<dbReference type="InterPro" id="IPR049730">
    <property type="entry name" value="SNF2/RAD54-like_C"/>
</dbReference>
<dbReference type="PANTHER" id="PTHR45766">
    <property type="entry name" value="DNA ANNEALING HELICASE AND ENDONUCLEASE ZRANB3 FAMILY MEMBER"/>
    <property type="match status" value="1"/>
</dbReference>
<reference evidence="7 8" key="2">
    <citation type="journal article" date="2012" name="Proc. Natl. Acad. Sci. U.S.A.">
        <title>Antigenic diversity is generated by distinct evolutionary mechanisms in African trypanosome species.</title>
        <authorList>
            <person name="Jackson A.P."/>
            <person name="Berry A."/>
            <person name="Aslett M."/>
            <person name="Allison H.C."/>
            <person name="Burton P."/>
            <person name="Vavrova-Anderson J."/>
            <person name="Brown R."/>
            <person name="Browne H."/>
            <person name="Corton N."/>
            <person name="Hauser H."/>
            <person name="Gamble J."/>
            <person name="Gilderthorp R."/>
            <person name="Marcello L."/>
            <person name="McQuillan J."/>
            <person name="Otto T.D."/>
            <person name="Quail M.A."/>
            <person name="Sanders M.J."/>
            <person name="van Tonder A."/>
            <person name="Ginger M.L."/>
            <person name="Field M.C."/>
            <person name="Barry J.D."/>
            <person name="Hertz-Fowler C."/>
            <person name="Berriman M."/>
        </authorList>
    </citation>
    <scope>NUCLEOTIDE SEQUENCE [LARGE SCALE GENOMIC DNA]</scope>
    <source>
        <strain evidence="7 8">IL3000</strain>
    </source>
</reference>
<organism evidence="7 8">
    <name type="scientific">Trypanosoma congolense (strain IL3000)</name>
    <dbReference type="NCBI Taxonomy" id="1068625"/>
    <lineage>
        <taxon>Eukaryota</taxon>
        <taxon>Discoba</taxon>
        <taxon>Euglenozoa</taxon>
        <taxon>Kinetoplastea</taxon>
        <taxon>Metakinetoplastina</taxon>
        <taxon>Trypanosomatida</taxon>
        <taxon>Trypanosomatidae</taxon>
        <taxon>Trypanosoma</taxon>
        <taxon>Nannomonas</taxon>
    </lineage>
</organism>
<dbReference type="Gene3D" id="3.40.50.300">
    <property type="entry name" value="P-loop containing nucleotide triphosphate hydrolases"/>
    <property type="match status" value="1"/>
</dbReference>
<evidence type="ECO:0000256" key="1">
    <source>
        <dbReference type="ARBA" id="ARBA00022741"/>
    </source>
</evidence>
<accession>F9WET6</accession>
<dbReference type="Gene3D" id="1.10.30.50">
    <property type="match status" value="1"/>
</dbReference>
<keyword evidence="1" id="KW-0547">Nucleotide-binding</keyword>
<dbReference type="GO" id="GO:0043596">
    <property type="term" value="C:nuclear replication fork"/>
    <property type="evidence" value="ECO:0007669"/>
    <property type="project" value="TreeGrafter"/>
</dbReference>
<feature type="domain" description="Helicase C-terminal" evidence="6">
    <location>
        <begin position="453"/>
        <end position="612"/>
    </location>
</feature>
<dbReference type="EMBL" id="CAEQ01002062">
    <property type="protein sequence ID" value="CCD15802.1"/>
    <property type="molecule type" value="Genomic_DNA"/>
</dbReference>
<dbReference type="GO" id="GO:0008270">
    <property type="term" value="F:zinc ion binding"/>
    <property type="evidence" value="ECO:0007669"/>
    <property type="project" value="InterPro"/>
</dbReference>
<evidence type="ECO:0000256" key="4">
    <source>
        <dbReference type="ARBA" id="ARBA00022840"/>
    </source>
</evidence>
<dbReference type="AlphaFoldDB" id="F9WET6"/>
<name>F9WET6_TRYCI</name>
<dbReference type="InterPro" id="IPR014001">
    <property type="entry name" value="Helicase_ATP-bd"/>
</dbReference>
<evidence type="ECO:0000313" key="7">
    <source>
        <dbReference type="EMBL" id="CCD15802.1"/>
    </source>
</evidence>
<reference evidence="8" key="1">
    <citation type="submission" date="2011-07" db="EMBL/GenBank/DDBJ databases">
        <title>Divergent evolution of antigenic variation in African trypanosomes.</title>
        <authorList>
            <person name="Jackson A.P."/>
            <person name="Berry A."/>
            <person name="Allison H.C."/>
            <person name="Burton P."/>
            <person name="Anderson J."/>
            <person name="Aslett M."/>
            <person name="Brown R."/>
            <person name="Corton N."/>
            <person name="Harris D."/>
            <person name="Hauser H."/>
            <person name="Gamble J."/>
            <person name="Gilderthorp R."/>
            <person name="McQuillan J."/>
            <person name="Quail M.A."/>
            <person name="Sanders M."/>
            <person name="Van Tonder A."/>
            <person name="Ginger M.L."/>
            <person name="Donelson J.E."/>
            <person name="Field M.C."/>
            <person name="Barry J.D."/>
            <person name="Berriman M."/>
            <person name="Hertz-Fowler C."/>
        </authorList>
    </citation>
    <scope>NUCLEOTIDE SEQUENCE [LARGE SCALE GENOMIC DNA]</scope>
    <source>
        <strain evidence="8">IL3000</strain>
    </source>
</reference>
<dbReference type="PANTHER" id="PTHR45766:SF3">
    <property type="entry name" value="DNA ANNEALING HELICASE AND ENDONUCLEASE ZRANB3"/>
    <property type="match status" value="1"/>
</dbReference>
<dbReference type="GO" id="GO:0016787">
    <property type="term" value="F:hydrolase activity"/>
    <property type="evidence" value="ECO:0007669"/>
    <property type="project" value="UniProtKB-KW"/>
</dbReference>
<dbReference type="Pfam" id="PF00176">
    <property type="entry name" value="SNF2-rel_dom"/>
    <property type="match status" value="1"/>
</dbReference>
<sequence length="953" mass="107028">MEKLLQKGHECCFDCGSRRSFRISRFGCVFACCCSNKLLDVQSVLQNYVEEVCKGMRLNEFLPVVSGRIHTDKFKIAQVELDFANKCVCLSFRNTSALDALEIVKGLPHTLGEWLMTAEGDYQCSIDALDFLLHELRMASDTVDGFLHVNEPSESCREAITGIKETKEFPLEDFVPPRLLAALHRHQVYGICRALSLGGRVMFADEMGVGKTLQAIGTLAAVKAYPALIVCPAALRHMWVEELEKWLMDTLSMDDIHVITSSSGFLSLKDDPKVVVTSFHMASALATHIRSRQWETVIVDESHILHTTVDESGDARYTSLLCEVGKRSKYCILLTGTPSLSTPFDLFNQVDMLSPGLLGSSRFEFALRYCRSEFSPYFKVLECTRCVELHSLLKATCMIRRMKSETLADLPTKQRIILRLPAAKTFFPQRSTSIFQKAYAENWIANREKILETVDLLLSKYAKIVLFAHHISLLETLTIHINKKKLTWIRIDGSTPMNSRQELLSSFNNGDICVAIIGITACAVGIQLTGASCALFTELPPDVTWLQQAEDRLHRPGQTRCVVLYYIVSTGSFFDGTHFLRLSNSFQAIRRVTDGEDSSLIASYETSVISVCDTLLEGECSDPGAYHTTSFSNMTGFPAPLRFRISHNTGRIHVACEDKFLTSMSPKEAQQYWSQSGDFCEQLREFLTNVDMLTTVERRKLRVAAVWLTSNFSWRPEEPRWKTTSRYTRDDLLLGRVFFWKVSRRHFPERVYRGLLAPSGSRFIPTCLECNSVLAFPSFVSPGDVVPIENDITMFCSGACRSAFYVKRSSSAARRGVQEADRGICSVCQVDCELIYMLVSAAGSRKNREDVLEKLHPQLRHHPALFNRIVEHPTPGNIWNADHILPVSQGGGAANIDNLQTLCVACHADKTSKEAKMYHKHSTVGSQLTTVAMASVHFTYPSKRRVTAARLCT</sequence>
<evidence type="ECO:0000256" key="3">
    <source>
        <dbReference type="ARBA" id="ARBA00022806"/>
    </source>
</evidence>
<dbReference type="GO" id="GO:0003676">
    <property type="term" value="F:nucleic acid binding"/>
    <property type="evidence" value="ECO:0007669"/>
    <property type="project" value="InterPro"/>
</dbReference>
<protein>
    <submittedName>
        <fullName evidence="7">WGS project CAEQ00000000 data, annotated contig 31</fullName>
    </submittedName>
</protein>
<dbReference type="Pfam" id="PF00271">
    <property type="entry name" value="Helicase_C"/>
    <property type="match status" value="1"/>
</dbReference>
<evidence type="ECO:0000259" key="5">
    <source>
        <dbReference type="PROSITE" id="PS51192"/>
    </source>
</evidence>
<dbReference type="InterPro" id="IPR001650">
    <property type="entry name" value="Helicase_C-like"/>
</dbReference>
<keyword evidence="4" id="KW-0067">ATP-binding</keyword>
<dbReference type="InterPro" id="IPR000330">
    <property type="entry name" value="SNF2_N"/>
</dbReference>
<dbReference type="InterPro" id="IPR027417">
    <property type="entry name" value="P-loop_NTPase"/>
</dbReference>
<dbReference type="CDD" id="cd18010">
    <property type="entry name" value="DEXHc_HARP_SMARCAL1"/>
    <property type="match status" value="1"/>
</dbReference>
<comment type="caution">
    <text evidence="7">The sequence shown here is derived from an EMBL/GenBank/DDBJ whole genome shotgun (WGS) entry which is preliminary data.</text>
</comment>
<dbReference type="Proteomes" id="UP000000702">
    <property type="component" value="Unassembled WGS sequence"/>
</dbReference>
<dbReference type="InterPro" id="IPR002711">
    <property type="entry name" value="HNH"/>
</dbReference>
<keyword evidence="8" id="KW-1185">Reference proteome</keyword>
<dbReference type="PROSITE" id="PS51192">
    <property type="entry name" value="HELICASE_ATP_BIND_1"/>
    <property type="match status" value="1"/>
</dbReference>
<keyword evidence="2" id="KW-0378">Hydrolase</keyword>
<dbReference type="Pfam" id="PF01844">
    <property type="entry name" value="HNH"/>
    <property type="match status" value="1"/>
</dbReference>
<dbReference type="Gene3D" id="3.40.50.10810">
    <property type="entry name" value="Tandem AAA-ATPase domain"/>
    <property type="match status" value="1"/>
</dbReference>
<dbReference type="CDD" id="cd18793">
    <property type="entry name" value="SF2_C_SNF"/>
    <property type="match status" value="1"/>
</dbReference>
<dbReference type="VEuPathDB" id="TriTrypDB:TcIL3000_0_00840"/>
<dbReference type="GO" id="GO:0006281">
    <property type="term" value="P:DNA repair"/>
    <property type="evidence" value="ECO:0007669"/>
    <property type="project" value="TreeGrafter"/>
</dbReference>
<evidence type="ECO:0000259" key="6">
    <source>
        <dbReference type="PROSITE" id="PS51194"/>
    </source>
</evidence>
<evidence type="ECO:0000313" key="8">
    <source>
        <dbReference type="Proteomes" id="UP000000702"/>
    </source>
</evidence>
<dbReference type="SUPFAM" id="SSF52540">
    <property type="entry name" value="P-loop containing nucleoside triphosphate hydrolases"/>
    <property type="match status" value="2"/>
</dbReference>
<dbReference type="InterPro" id="IPR038718">
    <property type="entry name" value="SNF2-like_sf"/>
</dbReference>
<dbReference type="GO" id="GO:0004520">
    <property type="term" value="F:DNA endonuclease activity"/>
    <property type="evidence" value="ECO:0007669"/>
    <property type="project" value="TreeGrafter"/>
</dbReference>
<gene>
    <name evidence="7" type="ORF">TCIL3000_0_00840</name>
</gene>
<feature type="domain" description="Helicase ATP-binding" evidence="5">
    <location>
        <begin position="192"/>
        <end position="356"/>
    </location>
</feature>
<dbReference type="GO" id="GO:0031297">
    <property type="term" value="P:replication fork processing"/>
    <property type="evidence" value="ECO:0007669"/>
    <property type="project" value="TreeGrafter"/>
</dbReference>
<dbReference type="SMART" id="SM00487">
    <property type="entry name" value="DEXDc"/>
    <property type="match status" value="1"/>
</dbReference>
<keyword evidence="3" id="KW-0347">Helicase</keyword>
<dbReference type="OMA" id="AHHIELI"/>
<dbReference type="GO" id="GO:0004386">
    <property type="term" value="F:helicase activity"/>
    <property type="evidence" value="ECO:0007669"/>
    <property type="project" value="UniProtKB-KW"/>
</dbReference>
<dbReference type="PROSITE" id="PS51194">
    <property type="entry name" value="HELICASE_CTER"/>
    <property type="match status" value="1"/>
</dbReference>
<dbReference type="GO" id="GO:0005524">
    <property type="term" value="F:ATP binding"/>
    <property type="evidence" value="ECO:0007669"/>
    <property type="project" value="UniProtKB-KW"/>
</dbReference>